<dbReference type="RefSeq" id="XP_011634317.2">
    <property type="nucleotide sequence ID" value="XM_011636015.2"/>
</dbReference>
<keyword evidence="1" id="KW-1185">Reference proteome</keyword>
<protein>
    <submittedName>
        <fullName evidence="2">Uncharacterized protein LOC105425305</fullName>
    </submittedName>
</protein>
<dbReference type="GeneID" id="105425305"/>
<proteinExistence type="predicted"/>
<sequence>MRHVPETGDGGYLADGKYAPLVYQSCLYPRSRRSLTSLSQYGVGKVKKNKSYTTSRRRHPRRELVATISNMTQRQLKIQQLCLCHIKLYTYRKKKTKERCRKKRQVFVYNPDEEIWHEPYMQMLHHEFLDESVCDSKIELPWRDIALPTTGVKIRRDETSTAETDMEEAEAKIIGDEKRESNGAMTLPWQDLIITKILPSVQDDPGICDSSLEIPWADLTLEKPVVIRPREEQICAPDDVEIPWNEILVPRNIVIESERKRKHPSSTRPPRARVVDKPCVEICCGTRPCHAENPVKGSHWLATSM</sequence>
<gene>
    <name evidence="2" type="primary">LOC105425305</name>
</gene>
<dbReference type="OrthoDB" id="7597709at2759"/>
<dbReference type="AlphaFoldDB" id="A0A6I9VYH0"/>
<accession>A0A6I9VYH0</accession>
<evidence type="ECO:0000313" key="2">
    <source>
        <dbReference type="RefSeq" id="XP_011634317.2"/>
    </source>
</evidence>
<dbReference type="Proteomes" id="UP000504615">
    <property type="component" value="Unplaced"/>
</dbReference>
<name>A0A6I9VYH0_9HYME</name>
<dbReference type="KEGG" id="pbar:105425305"/>
<reference evidence="2" key="1">
    <citation type="submission" date="2025-08" db="UniProtKB">
        <authorList>
            <consortium name="RefSeq"/>
        </authorList>
    </citation>
    <scope>IDENTIFICATION</scope>
</reference>
<organism evidence="1 2">
    <name type="scientific">Pogonomyrmex barbatus</name>
    <name type="common">red harvester ant</name>
    <dbReference type="NCBI Taxonomy" id="144034"/>
    <lineage>
        <taxon>Eukaryota</taxon>
        <taxon>Metazoa</taxon>
        <taxon>Ecdysozoa</taxon>
        <taxon>Arthropoda</taxon>
        <taxon>Hexapoda</taxon>
        <taxon>Insecta</taxon>
        <taxon>Pterygota</taxon>
        <taxon>Neoptera</taxon>
        <taxon>Endopterygota</taxon>
        <taxon>Hymenoptera</taxon>
        <taxon>Apocrita</taxon>
        <taxon>Aculeata</taxon>
        <taxon>Formicoidea</taxon>
        <taxon>Formicidae</taxon>
        <taxon>Myrmicinae</taxon>
        <taxon>Pogonomyrmex</taxon>
    </lineage>
</organism>
<evidence type="ECO:0000313" key="1">
    <source>
        <dbReference type="Proteomes" id="UP000504615"/>
    </source>
</evidence>